<accession>A0ABN3C6Z3</accession>
<evidence type="ECO:0000256" key="1">
    <source>
        <dbReference type="SAM" id="MobiDB-lite"/>
    </source>
</evidence>
<feature type="region of interest" description="Disordered" evidence="1">
    <location>
        <begin position="1"/>
        <end position="52"/>
    </location>
</feature>
<name>A0ABN3C6Z3_9ACTN</name>
<proteinExistence type="predicted"/>
<dbReference type="Proteomes" id="UP001501391">
    <property type="component" value="Unassembled WGS sequence"/>
</dbReference>
<dbReference type="EMBL" id="BAAAOQ010000038">
    <property type="protein sequence ID" value="GAA2205105.1"/>
    <property type="molecule type" value="Genomic_DNA"/>
</dbReference>
<protein>
    <submittedName>
        <fullName evidence="2">Uncharacterized protein</fullName>
    </submittedName>
</protein>
<reference evidence="2 3" key="1">
    <citation type="journal article" date="2019" name="Int. J. Syst. Evol. Microbiol.">
        <title>The Global Catalogue of Microorganisms (GCM) 10K type strain sequencing project: providing services to taxonomists for standard genome sequencing and annotation.</title>
        <authorList>
            <consortium name="The Broad Institute Genomics Platform"/>
            <consortium name="The Broad Institute Genome Sequencing Center for Infectious Disease"/>
            <person name="Wu L."/>
            <person name="Ma J."/>
        </authorList>
    </citation>
    <scope>NUCLEOTIDE SEQUENCE [LARGE SCALE GENOMIC DNA]</scope>
    <source>
        <strain evidence="2 3">JCM 14924</strain>
    </source>
</reference>
<evidence type="ECO:0000313" key="2">
    <source>
        <dbReference type="EMBL" id="GAA2205105.1"/>
    </source>
</evidence>
<feature type="compositionally biased region" description="Basic and acidic residues" evidence="1">
    <location>
        <begin position="15"/>
        <end position="31"/>
    </location>
</feature>
<evidence type="ECO:0000313" key="3">
    <source>
        <dbReference type="Proteomes" id="UP001501391"/>
    </source>
</evidence>
<organism evidence="2 3">
    <name type="scientific">Streptomyces bangladeshensis</name>
    <dbReference type="NCBI Taxonomy" id="295352"/>
    <lineage>
        <taxon>Bacteria</taxon>
        <taxon>Bacillati</taxon>
        <taxon>Actinomycetota</taxon>
        <taxon>Actinomycetes</taxon>
        <taxon>Kitasatosporales</taxon>
        <taxon>Streptomycetaceae</taxon>
        <taxon>Streptomyces</taxon>
    </lineage>
</organism>
<sequence length="62" mass="6362">MAEVGVRGGPDDADAEHGERAAGDPLDHADPAPRQAGVHPQNTHAPSHGSPDCMFVQAIGCH</sequence>
<gene>
    <name evidence="2" type="ORF">GCM10009787_74910</name>
</gene>
<comment type="caution">
    <text evidence="2">The sequence shown here is derived from an EMBL/GenBank/DDBJ whole genome shotgun (WGS) entry which is preliminary data.</text>
</comment>
<keyword evidence="3" id="KW-1185">Reference proteome</keyword>